<reference evidence="3 4" key="1">
    <citation type="submission" date="2018-08" db="EMBL/GenBank/DDBJ databases">
        <title>A genome reference for cultivated species of the human gut microbiota.</title>
        <authorList>
            <person name="Zou Y."/>
            <person name="Xue W."/>
            <person name="Luo G."/>
        </authorList>
    </citation>
    <scope>NUCLEOTIDE SEQUENCE [LARGE SCALE GENOMIC DNA]</scope>
    <source>
        <strain evidence="3 4">AF18-46</strain>
    </source>
</reference>
<protein>
    <submittedName>
        <fullName evidence="3">GAF domain-containing protein</fullName>
    </submittedName>
</protein>
<evidence type="ECO:0000256" key="1">
    <source>
        <dbReference type="ARBA" id="ARBA00038454"/>
    </source>
</evidence>
<dbReference type="PANTHER" id="PTHR21021:SF15">
    <property type="entry name" value="FREE METHIONINE-R-SULFOXIDE REDUCTASE"/>
    <property type="match status" value="1"/>
</dbReference>
<dbReference type="RefSeq" id="WP_118765185.1">
    <property type="nucleotide sequence ID" value="NZ_CABJCF010000003.1"/>
</dbReference>
<gene>
    <name evidence="3" type="ORF">DWX20_08505</name>
</gene>
<dbReference type="GO" id="GO:0033745">
    <property type="term" value="F:L-methionine-(R)-S-oxide reductase activity"/>
    <property type="evidence" value="ECO:0007669"/>
    <property type="project" value="TreeGrafter"/>
</dbReference>
<dbReference type="Pfam" id="PF01590">
    <property type="entry name" value="GAF"/>
    <property type="match status" value="1"/>
</dbReference>
<accession>A0A412PDC0</accession>
<sequence length="151" mass="16955">MKTILNKQICAFLEESDKIAALSNVSACIQMSYKNINWVGFYFVKDNQLVLGPFQGKPACTRIPFDKGVCGKCYRDKSVQRIDNVLTFSGHIACDCDSHSELCVPIIVNGKCVGEIDIDSPITSRFGQEEENEMLQAAYDIAQAYLQHHWI</sequence>
<evidence type="ECO:0000313" key="3">
    <source>
        <dbReference type="EMBL" id="RGT55176.1"/>
    </source>
</evidence>
<dbReference type="FunFam" id="3.30.450.40:FF:000008">
    <property type="entry name" value="GAF domain-containing proteins"/>
    <property type="match status" value="1"/>
</dbReference>
<dbReference type="SUPFAM" id="SSF55781">
    <property type="entry name" value="GAF domain-like"/>
    <property type="match status" value="1"/>
</dbReference>
<dbReference type="EMBL" id="QRWX01000003">
    <property type="protein sequence ID" value="RGT55176.1"/>
    <property type="molecule type" value="Genomic_DNA"/>
</dbReference>
<proteinExistence type="inferred from homology"/>
<dbReference type="InterPro" id="IPR051330">
    <property type="entry name" value="Phosphatase_reg/MetRdx"/>
</dbReference>
<feature type="domain" description="GAF" evidence="2">
    <location>
        <begin position="38"/>
        <end position="143"/>
    </location>
</feature>
<organism evidence="3 4">
    <name type="scientific">Solobacterium moorei</name>
    <dbReference type="NCBI Taxonomy" id="102148"/>
    <lineage>
        <taxon>Bacteria</taxon>
        <taxon>Bacillati</taxon>
        <taxon>Bacillota</taxon>
        <taxon>Erysipelotrichia</taxon>
        <taxon>Erysipelotrichales</taxon>
        <taxon>Erysipelotrichaceae</taxon>
        <taxon>Solobacterium</taxon>
    </lineage>
</organism>
<dbReference type="Gene3D" id="3.30.450.40">
    <property type="match status" value="1"/>
</dbReference>
<dbReference type="InterPro" id="IPR029016">
    <property type="entry name" value="GAF-like_dom_sf"/>
</dbReference>
<comment type="similarity">
    <text evidence="1">Belongs to the free Met sulfoxide reductase family.</text>
</comment>
<dbReference type="AlphaFoldDB" id="A0A412PDC0"/>
<dbReference type="PANTHER" id="PTHR21021">
    <property type="entry name" value="GAF/PUTATIVE CYTOSKELETAL PROTEIN"/>
    <property type="match status" value="1"/>
</dbReference>
<comment type="caution">
    <text evidence="3">The sequence shown here is derived from an EMBL/GenBank/DDBJ whole genome shotgun (WGS) entry which is preliminary data.</text>
</comment>
<evidence type="ECO:0000259" key="2">
    <source>
        <dbReference type="Pfam" id="PF01590"/>
    </source>
</evidence>
<evidence type="ECO:0000313" key="4">
    <source>
        <dbReference type="Proteomes" id="UP000284731"/>
    </source>
</evidence>
<dbReference type="InterPro" id="IPR003018">
    <property type="entry name" value="GAF"/>
</dbReference>
<dbReference type="GO" id="GO:0005829">
    <property type="term" value="C:cytosol"/>
    <property type="evidence" value="ECO:0007669"/>
    <property type="project" value="TreeGrafter"/>
</dbReference>
<name>A0A412PDC0_9FIRM</name>
<dbReference type="Proteomes" id="UP000284731">
    <property type="component" value="Unassembled WGS sequence"/>
</dbReference>